<keyword evidence="2" id="KW-0648">Protein biosynthesis</keyword>
<dbReference type="GO" id="GO:0046872">
    <property type="term" value="F:metal ion binding"/>
    <property type="evidence" value="ECO:0007669"/>
    <property type="project" value="UniProtKB-KW"/>
</dbReference>
<evidence type="ECO:0000256" key="1">
    <source>
        <dbReference type="ARBA" id="ARBA00010759"/>
    </source>
</evidence>
<protein>
    <recommendedName>
        <fullName evidence="2">Peptide deformylase</fullName>
        <shortName evidence="2">PDF</shortName>
        <ecNumber evidence="2">3.5.1.88</ecNumber>
    </recommendedName>
    <alternativeName>
        <fullName evidence="2">Polypeptide deformylase</fullName>
    </alternativeName>
</protein>
<dbReference type="SUPFAM" id="SSF56420">
    <property type="entry name" value="Peptide deformylase"/>
    <property type="match status" value="1"/>
</dbReference>
<feature type="binding site" evidence="2">
    <location>
        <position position="92"/>
    </location>
    <ligand>
        <name>Fe cation</name>
        <dbReference type="ChEBI" id="CHEBI:24875"/>
    </ligand>
</feature>
<proteinExistence type="inferred from homology"/>
<dbReference type="InterPro" id="IPR023635">
    <property type="entry name" value="Peptide_deformylase"/>
</dbReference>
<dbReference type="Proteomes" id="UP000448292">
    <property type="component" value="Unassembled WGS sequence"/>
</dbReference>
<evidence type="ECO:0000313" key="3">
    <source>
        <dbReference type="EMBL" id="TVM16630.1"/>
    </source>
</evidence>
<dbReference type="NCBIfam" id="TIGR00079">
    <property type="entry name" value="pept_deformyl"/>
    <property type="match status" value="1"/>
</dbReference>
<keyword evidence="2" id="KW-0479">Metal-binding</keyword>
<comment type="similarity">
    <text evidence="1 2">Belongs to the polypeptide deformylase family.</text>
</comment>
<name>A0A7M3MDF8_9BACT</name>
<comment type="function">
    <text evidence="2">Removes the formyl group from the N-terminal Met of newly synthesized proteins. Requires at least a dipeptide for an efficient rate of reaction. N-terminal L-methionine is a prerequisite for activity but the enzyme has broad specificity at other positions.</text>
</comment>
<comment type="caution">
    <text evidence="3">The sequence shown here is derived from an EMBL/GenBank/DDBJ whole genome shotgun (WGS) entry which is preliminary data.</text>
</comment>
<evidence type="ECO:0000313" key="4">
    <source>
        <dbReference type="Proteomes" id="UP000448292"/>
    </source>
</evidence>
<dbReference type="PRINTS" id="PR01576">
    <property type="entry name" value="PDEFORMYLASE"/>
</dbReference>
<dbReference type="GO" id="GO:0042586">
    <property type="term" value="F:peptide deformylase activity"/>
    <property type="evidence" value="ECO:0007669"/>
    <property type="project" value="UniProtKB-UniRule"/>
</dbReference>
<keyword evidence="2 3" id="KW-0378">Hydrolase</keyword>
<comment type="cofactor">
    <cofactor evidence="2">
        <name>Fe(2+)</name>
        <dbReference type="ChEBI" id="CHEBI:29033"/>
    </cofactor>
    <text evidence="2">Binds 1 Fe(2+) ion.</text>
</comment>
<dbReference type="PANTHER" id="PTHR10458">
    <property type="entry name" value="PEPTIDE DEFORMYLASE"/>
    <property type="match status" value="1"/>
</dbReference>
<keyword evidence="2" id="KW-0408">Iron</keyword>
<dbReference type="EMBL" id="QMIE01000010">
    <property type="protein sequence ID" value="TVM16630.1"/>
    <property type="molecule type" value="Genomic_DNA"/>
</dbReference>
<dbReference type="PANTHER" id="PTHR10458:SF22">
    <property type="entry name" value="PEPTIDE DEFORMYLASE"/>
    <property type="match status" value="1"/>
</dbReference>
<dbReference type="CDD" id="cd00487">
    <property type="entry name" value="Pep_deformylase"/>
    <property type="match status" value="1"/>
</dbReference>
<feature type="active site" evidence="2">
    <location>
        <position position="135"/>
    </location>
</feature>
<dbReference type="HAMAP" id="MF_00163">
    <property type="entry name" value="Pep_deformylase"/>
    <property type="match status" value="1"/>
</dbReference>
<comment type="catalytic activity">
    <reaction evidence="2">
        <text>N-terminal N-formyl-L-methionyl-[peptide] + H2O = N-terminal L-methionyl-[peptide] + formate</text>
        <dbReference type="Rhea" id="RHEA:24420"/>
        <dbReference type="Rhea" id="RHEA-COMP:10639"/>
        <dbReference type="Rhea" id="RHEA-COMP:10640"/>
        <dbReference type="ChEBI" id="CHEBI:15377"/>
        <dbReference type="ChEBI" id="CHEBI:15740"/>
        <dbReference type="ChEBI" id="CHEBI:49298"/>
        <dbReference type="ChEBI" id="CHEBI:64731"/>
        <dbReference type="EC" id="3.5.1.88"/>
    </reaction>
</comment>
<keyword evidence="4" id="KW-1185">Reference proteome</keyword>
<sequence length="170" mass="18815">MALEICTYPNPVLAKTAQRVEEITPELVQLAKDMSVCMYANQGIGLAAPQVGESIRLIVVDVTGPEQREQLITLFNPEITGHAGEVESEEGCLSLPFFNCTVNRAAQVTVRGQDINGNEVTINADGLLAICLQHEIDHLEGTLLLNRVGRIKKTMYDKKVKKLDKRRQED</sequence>
<dbReference type="OrthoDB" id="9804313at2"/>
<feature type="binding site" evidence="2">
    <location>
        <position position="134"/>
    </location>
    <ligand>
        <name>Fe cation</name>
        <dbReference type="ChEBI" id="CHEBI:24875"/>
    </ligand>
</feature>
<feature type="binding site" evidence="2">
    <location>
        <position position="138"/>
    </location>
    <ligand>
        <name>Fe cation</name>
        <dbReference type="ChEBI" id="CHEBI:24875"/>
    </ligand>
</feature>
<dbReference type="InterPro" id="IPR036821">
    <property type="entry name" value="Peptide_deformylase_sf"/>
</dbReference>
<dbReference type="Pfam" id="PF01327">
    <property type="entry name" value="Pep_deformylase"/>
    <property type="match status" value="1"/>
</dbReference>
<dbReference type="GO" id="GO:0006412">
    <property type="term" value="P:translation"/>
    <property type="evidence" value="ECO:0007669"/>
    <property type="project" value="UniProtKB-UniRule"/>
</dbReference>
<evidence type="ECO:0000256" key="2">
    <source>
        <dbReference type="HAMAP-Rule" id="MF_00163"/>
    </source>
</evidence>
<dbReference type="AlphaFoldDB" id="A0A7M3MDF8"/>
<dbReference type="RefSeq" id="WP_144303381.1">
    <property type="nucleotide sequence ID" value="NZ_QMIE01000010.1"/>
</dbReference>
<accession>A0A7M3MDF8</accession>
<dbReference type="PIRSF" id="PIRSF004749">
    <property type="entry name" value="Pep_def"/>
    <property type="match status" value="1"/>
</dbReference>
<dbReference type="EC" id="3.5.1.88" evidence="2"/>
<organism evidence="3 4">
    <name type="scientific">Oceanidesulfovibrio indonesiensis</name>
    <dbReference type="NCBI Taxonomy" id="54767"/>
    <lineage>
        <taxon>Bacteria</taxon>
        <taxon>Pseudomonadati</taxon>
        <taxon>Thermodesulfobacteriota</taxon>
        <taxon>Desulfovibrionia</taxon>
        <taxon>Desulfovibrionales</taxon>
        <taxon>Desulfovibrionaceae</taxon>
        <taxon>Oceanidesulfovibrio</taxon>
    </lineage>
</organism>
<dbReference type="Gene3D" id="3.90.45.10">
    <property type="entry name" value="Peptide deformylase"/>
    <property type="match status" value="1"/>
</dbReference>
<gene>
    <name evidence="2 3" type="primary">def</name>
    <name evidence="3" type="ORF">DPQ33_11560</name>
</gene>
<dbReference type="NCBIfam" id="NF001159">
    <property type="entry name" value="PRK00150.1-3"/>
    <property type="match status" value="1"/>
</dbReference>
<reference evidence="3 4" key="1">
    <citation type="submission" date="2018-06" db="EMBL/GenBank/DDBJ databases">
        <title>Complete genome of Desulfovibrio indonesiensis P37SLT.</title>
        <authorList>
            <person name="Crispim J.S."/>
            <person name="Vidigal P.M.P."/>
            <person name="Silva L.C.F."/>
            <person name="Laguardia C.N."/>
            <person name="Araujo L.C."/>
            <person name="Dias R.S."/>
            <person name="Sousa M.P."/>
            <person name="Paula S.O."/>
            <person name="Silva C."/>
        </authorList>
    </citation>
    <scope>NUCLEOTIDE SEQUENCE [LARGE SCALE GENOMIC DNA]</scope>
    <source>
        <strain evidence="3 4">P37SLT</strain>
    </source>
</reference>